<dbReference type="Proteomes" id="UP001446032">
    <property type="component" value="Unassembled WGS sequence"/>
</dbReference>
<proteinExistence type="predicted"/>
<reference evidence="1 2" key="1">
    <citation type="submission" date="2024-03" db="EMBL/GenBank/DDBJ databases">
        <title>Human intestinal bacterial collection.</title>
        <authorList>
            <person name="Pauvert C."/>
            <person name="Hitch T.C.A."/>
            <person name="Clavel T."/>
        </authorList>
    </citation>
    <scope>NUCLEOTIDE SEQUENCE [LARGE SCALE GENOMIC DNA]</scope>
    <source>
        <strain evidence="1 2">CLA-AA-H95</strain>
    </source>
</reference>
<accession>A0ABV1AHL8</accession>
<evidence type="ECO:0000313" key="1">
    <source>
        <dbReference type="EMBL" id="MEQ2357640.1"/>
    </source>
</evidence>
<dbReference type="EMBL" id="JBBMEI010000009">
    <property type="protein sequence ID" value="MEQ2357640.1"/>
    <property type="molecule type" value="Genomic_DNA"/>
</dbReference>
<keyword evidence="2" id="KW-1185">Reference proteome</keyword>
<evidence type="ECO:0000313" key="2">
    <source>
        <dbReference type="Proteomes" id="UP001446032"/>
    </source>
</evidence>
<comment type="caution">
    <text evidence="1">The sequence shown here is derived from an EMBL/GenBank/DDBJ whole genome shotgun (WGS) entry which is preliminary data.</text>
</comment>
<organism evidence="1 2">
    <name type="scientific">Blautia intestinihominis</name>
    <dbReference type="NCBI Taxonomy" id="3133152"/>
    <lineage>
        <taxon>Bacteria</taxon>
        <taxon>Bacillati</taxon>
        <taxon>Bacillota</taxon>
        <taxon>Clostridia</taxon>
        <taxon>Lachnospirales</taxon>
        <taxon>Lachnospiraceae</taxon>
        <taxon>Blautia</taxon>
    </lineage>
</organism>
<name>A0ABV1AHL8_9FIRM</name>
<dbReference type="RefSeq" id="WP_349077693.1">
    <property type="nucleotide sequence ID" value="NZ_JBBMEI010000009.1"/>
</dbReference>
<gene>
    <name evidence="1" type="ORF">WMO75_04650</name>
</gene>
<protein>
    <submittedName>
        <fullName evidence="1">Uncharacterized protein</fullName>
    </submittedName>
</protein>
<sequence>MGKNYKVKIIRNEFRNGKIIEIGKDDLKFSDQELIEHIVTCGLPMSKVNVNFLEKHRLEMAYKCYLVKMALQVDQNGYIMVSDNIKHLDPSEKSFVSYYIGMFITKIISKKKFGFEYLVHLNTVKKNAAVISGKREPDLVGYNLNDKNYALFEVKGRQTNYISKSVINSANKQLQSVISIDGEQPGEKIICITYPVKENNELKCVITLQNKWKLSGKASTEKLKKDQLLYSYYLPVYKLIKEQKSNNVENECEFELEGNIESKDKETEANGRCKIKMAKKLYDIFDKQADSESIELIQRLENELKDDKDILTVQYIGSEQFLDTYKKTV</sequence>